<keyword evidence="1" id="KW-0175">Coiled coil</keyword>
<proteinExistence type="predicted"/>
<evidence type="ECO:0000313" key="4">
    <source>
        <dbReference type="EMBL" id="EFC50539.1"/>
    </source>
</evidence>
<dbReference type="KEGG" id="ngr:NAEGRDRAFT_77826"/>
<dbReference type="InterPro" id="IPR000219">
    <property type="entry name" value="DH_dom"/>
</dbReference>
<feature type="region of interest" description="Disordered" evidence="2">
    <location>
        <begin position="989"/>
        <end position="1032"/>
    </location>
</feature>
<feature type="region of interest" description="Disordered" evidence="2">
    <location>
        <begin position="1267"/>
        <end position="1317"/>
    </location>
</feature>
<organism evidence="5">
    <name type="scientific">Naegleria gruberi</name>
    <name type="common">Amoeba</name>
    <dbReference type="NCBI Taxonomy" id="5762"/>
    <lineage>
        <taxon>Eukaryota</taxon>
        <taxon>Discoba</taxon>
        <taxon>Heterolobosea</taxon>
        <taxon>Tetramitia</taxon>
        <taxon>Eutetramitia</taxon>
        <taxon>Vahlkampfiidae</taxon>
        <taxon>Naegleria</taxon>
    </lineage>
</organism>
<dbReference type="SUPFAM" id="SSF48065">
    <property type="entry name" value="DBL homology domain (DH-domain)"/>
    <property type="match status" value="1"/>
</dbReference>
<keyword evidence="5" id="KW-1185">Reference proteome</keyword>
<sequence length="1422" mass="162498">MTQKRTPLNDLFPELSPNHSSPHDYSTPPKKQKKQQNPSSNGVDQQEQNTKVETLLETSNCTTTTPHNHHTLSADDIFLEESVDGGVDKESCSFDSLVSNNEGSENGGLTSPSFSSVDTNNIPSSLVSPYVSNDTLDIRNKEETLLQELDKFVGESTHAQQALKTIQRCFLNKVVRKNLKKLSTMCKKRKHVINEIISTEKSYVTDLKTIMDVFYTPIVKKGIEASENMASIFVNVEMIYNLNEKLYQRLVIAQDHQEKCEQKQNEMIKQLVSVIRLSASSGNLQSIGSVGNIASNHTDAAEFRMSAVPIGSSLDSSRRATITSPTEHSASAQSLKNNVTTTNNIFNETASTNSNQKSKNSKNKKDKKKSGGTIKSLKDFKNKITRGKLTNLDIPNGEAPNSSRSTTNGSLTPTGQMKSFGGAFAEMAPFMRLYTDYINNFSQASSILKDRRKKNQQLQIYLNKCKETREECRGLDVSSFLILPVQRIPKYQLLLRELLKYTPKGHSDYMYLSTAHDTMIQVANHLNEMRRQKLAFTRVMDIKQRLTELSFQLVTAMKNALVESPIVKHNFNSIEQVKNSIIKPHRHFVNEVLVNVIRDKVSPLKLQWIDKAINTDMPQSEPIPFESYLFNDYYLLIIKGIKNEDRSEDSAVMTLPSASLQTMATDRSNYTIFARTPRDTVVDINQMDEILGQKELTAPFIVQPFYLSISDFSIVDKDPLAMRCKDYISGAEFRVFFETEDIRNEWYNNITDKKRQEIQKLIKQMTEKHTKAKFSNLPEYHGSETARARDVEETELHARNLSIEKFSKISEFIQEKISIQNRFIKMRMDFDKIKKTFDKDFEKYQTLKMILSRLKDTPDLYEKKQKQVIEYENEMVKTRTRLKDASERLQKGEGVFNQMIERTKECDEVILMCLRNDIESLTAFFGDSQILDQPEIVDLRDIVMKMQSIDNDVFYLEIEHKFPKPSTQPLSVSSNNIIINSSFHKMIPSSAESSMDDDTTSETGSTMSNAQTIEDEEDLMNTPSKSNSTLRPANVPKLQISAEPPVNSPQDSLQQLKKIEELELLIKTITEDRDEWKNKFESLSQEFDTQKQSVTSLSEENTDLKEANAMLSSKIETLNDEMEQLRAQTRKQDFDINKRRSNSVPIKYLGDSLSLDDEEDENETNHSHDKLTSPRSSTSSETQKIDLAVVPTVNQIVEQYEKQILEIKTENDKLIEEIDQTKYLLEQLKNEATEEKLTFTQQIQNLRATIENMTNNGYIPYVDSDFETDEESAHSPSSSLSSERSNSIPRLDTSSTNSTKVKSSGMSQGALTTQRSRIQEHVEKYEQLSRSNLDSSRIARNKSKFGHDMLDDSETQSIDNKILKITIQTVQYQLQTERQQHELSKKAQSSLKDEVNILKKRLDEANKVIEDMKKIVFTHFKV</sequence>
<feature type="region of interest" description="Disordered" evidence="2">
    <location>
        <begin position="1155"/>
        <end position="1183"/>
    </location>
</feature>
<dbReference type="PANTHER" id="PTHR12673:SF159">
    <property type="entry name" value="LD03170P"/>
    <property type="match status" value="1"/>
</dbReference>
<feature type="coiled-coil region" evidence="1">
    <location>
        <begin position="1197"/>
        <end position="1256"/>
    </location>
</feature>
<dbReference type="GO" id="GO:0005737">
    <property type="term" value="C:cytoplasm"/>
    <property type="evidence" value="ECO:0007669"/>
    <property type="project" value="TreeGrafter"/>
</dbReference>
<feature type="compositionally biased region" description="Basic and acidic residues" evidence="2">
    <location>
        <begin position="1163"/>
        <end position="1172"/>
    </location>
</feature>
<feature type="compositionally biased region" description="Polar residues" evidence="2">
    <location>
        <begin position="1001"/>
        <end position="1012"/>
    </location>
</feature>
<dbReference type="OrthoDB" id="1716625at2759"/>
<gene>
    <name evidence="4" type="ORF">NAEGRDRAFT_77826</name>
</gene>
<dbReference type="Pfam" id="PF00621">
    <property type="entry name" value="RhoGEF"/>
    <property type="match status" value="2"/>
</dbReference>
<feature type="coiled-coil region" evidence="1">
    <location>
        <begin position="1059"/>
        <end position="1128"/>
    </location>
</feature>
<reference evidence="4 5" key="1">
    <citation type="journal article" date="2010" name="Cell">
        <title>The genome of Naegleria gruberi illuminates early eukaryotic versatility.</title>
        <authorList>
            <person name="Fritz-Laylin L.K."/>
            <person name="Prochnik S.E."/>
            <person name="Ginger M.L."/>
            <person name="Dacks J.B."/>
            <person name="Carpenter M.L."/>
            <person name="Field M.C."/>
            <person name="Kuo A."/>
            <person name="Paredez A."/>
            <person name="Chapman J."/>
            <person name="Pham J."/>
            <person name="Shu S."/>
            <person name="Neupane R."/>
            <person name="Cipriano M."/>
            <person name="Mancuso J."/>
            <person name="Tu H."/>
            <person name="Salamov A."/>
            <person name="Lindquist E."/>
            <person name="Shapiro H."/>
            <person name="Lucas S."/>
            <person name="Grigoriev I.V."/>
            <person name="Cande W.Z."/>
            <person name="Fulton C."/>
            <person name="Rokhsar D.S."/>
            <person name="Dawson S.C."/>
        </authorList>
    </citation>
    <scope>NUCLEOTIDE SEQUENCE [LARGE SCALE GENOMIC DNA]</scope>
    <source>
        <strain evidence="4 5">NEG-M</strain>
    </source>
</reference>
<dbReference type="VEuPathDB" id="AmoebaDB:NAEGRDRAFT_77826"/>
<dbReference type="SMART" id="SM00325">
    <property type="entry name" value="RhoGEF"/>
    <property type="match status" value="1"/>
</dbReference>
<feature type="compositionally biased region" description="Polar residues" evidence="2">
    <location>
        <begin position="1021"/>
        <end position="1031"/>
    </location>
</feature>
<dbReference type="InterPro" id="IPR051092">
    <property type="entry name" value="FYVE_RhoGEF_PH"/>
</dbReference>
<feature type="compositionally biased region" description="Low complexity" evidence="2">
    <location>
        <begin position="1274"/>
        <end position="1304"/>
    </location>
</feature>
<feature type="compositionally biased region" description="Polar residues" evidence="2">
    <location>
        <begin position="1305"/>
        <end position="1316"/>
    </location>
</feature>
<feature type="coiled-coil region" evidence="1">
    <location>
        <begin position="1388"/>
        <end position="1415"/>
    </location>
</feature>
<dbReference type="PANTHER" id="PTHR12673">
    <property type="entry name" value="FACIOGENITAL DYSPLASIA PROTEIN"/>
    <property type="match status" value="1"/>
</dbReference>
<dbReference type="GO" id="GO:0005085">
    <property type="term" value="F:guanyl-nucleotide exchange factor activity"/>
    <property type="evidence" value="ECO:0007669"/>
    <property type="project" value="InterPro"/>
</dbReference>
<accession>D2UYT8</accession>
<evidence type="ECO:0000259" key="3">
    <source>
        <dbReference type="PROSITE" id="PS50010"/>
    </source>
</evidence>
<evidence type="ECO:0000256" key="2">
    <source>
        <dbReference type="SAM" id="MobiDB-lite"/>
    </source>
</evidence>
<dbReference type="GeneID" id="8863994"/>
<dbReference type="OMA" id="TMIQVAN"/>
<evidence type="ECO:0000256" key="1">
    <source>
        <dbReference type="SAM" id="Coils"/>
    </source>
</evidence>
<protein>
    <submittedName>
        <fullName evidence="4">RhoGEF domain-containing protein</fullName>
    </submittedName>
</protein>
<feature type="compositionally biased region" description="Polar residues" evidence="2">
    <location>
        <begin position="314"/>
        <end position="352"/>
    </location>
</feature>
<dbReference type="RefSeq" id="XP_002683283.1">
    <property type="nucleotide sequence ID" value="XM_002683237.1"/>
</dbReference>
<feature type="compositionally biased region" description="Polar residues" evidence="2">
    <location>
        <begin position="1173"/>
        <end position="1182"/>
    </location>
</feature>
<feature type="region of interest" description="Disordered" evidence="2">
    <location>
        <begin position="96"/>
        <end position="116"/>
    </location>
</feature>
<dbReference type="PROSITE" id="PS50010">
    <property type="entry name" value="DH_2"/>
    <property type="match status" value="1"/>
</dbReference>
<dbReference type="EMBL" id="GG738845">
    <property type="protein sequence ID" value="EFC50539.1"/>
    <property type="molecule type" value="Genomic_DNA"/>
</dbReference>
<feature type="domain" description="DH" evidence="3">
    <location>
        <begin position="188"/>
        <end position="529"/>
    </location>
</feature>
<feature type="region of interest" description="Disordered" evidence="2">
    <location>
        <begin position="1"/>
        <end position="50"/>
    </location>
</feature>
<feature type="coiled-coil region" evidence="1">
    <location>
        <begin position="861"/>
        <end position="888"/>
    </location>
</feature>
<dbReference type="InterPro" id="IPR035899">
    <property type="entry name" value="DBL_dom_sf"/>
</dbReference>
<dbReference type="Proteomes" id="UP000006671">
    <property type="component" value="Unassembled WGS sequence"/>
</dbReference>
<feature type="compositionally biased region" description="Basic residues" evidence="2">
    <location>
        <begin position="359"/>
        <end position="370"/>
    </location>
</feature>
<evidence type="ECO:0000313" key="5">
    <source>
        <dbReference type="Proteomes" id="UP000006671"/>
    </source>
</evidence>
<name>D2UYT8_NAEGR</name>
<feature type="compositionally biased region" description="Polar residues" evidence="2">
    <location>
        <begin position="399"/>
        <end position="414"/>
    </location>
</feature>
<dbReference type="eggNOG" id="KOG4424">
    <property type="taxonomic scope" value="Eukaryota"/>
</dbReference>
<feature type="region of interest" description="Disordered" evidence="2">
    <location>
        <begin position="314"/>
        <end position="414"/>
    </location>
</feature>
<dbReference type="Gene3D" id="1.20.900.10">
    <property type="entry name" value="Dbl homology (DH) domain"/>
    <property type="match status" value="2"/>
</dbReference>
<dbReference type="InParanoid" id="D2UYT8"/>
<dbReference type="CDD" id="cd00160">
    <property type="entry name" value="RhoGEF"/>
    <property type="match status" value="1"/>
</dbReference>